<keyword evidence="3" id="KW-1185">Reference proteome</keyword>
<protein>
    <submittedName>
        <fullName evidence="2">Cadherin related family member 4</fullName>
    </submittedName>
</protein>
<feature type="chain" id="PRO_5025579679" evidence="1">
    <location>
        <begin position="21"/>
        <end position="181"/>
    </location>
</feature>
<reference evidence="2" key="2">
    <citation type="submission" date="2025-09" db="UniProtKB">
        <authorList>
            <consortium name="Ensembl"/>
        </authorList>
    </citation>
    <scope>IDENTIFICATION</scope>
</reference>
<keyword evidence="1" id="KW-0732">Signal</keyword>
<sequence>MALLRILALLLALTVSELHCLPWFINVSESQGPGTILQSFSFNCTSHMPTLQLVHVQPPTTFFNPPSLTRWQGIYVGMVTLSSSARLDALSVNHYKLQLRFTCGNHVMEGPLSVDVRRDPGHSACAGRFASPAGEIIQVLETVTPGARLYTLLLPGLEVQRAQVSPAHRVGDRMRGTWGDQ</sequence>
<evidence type="ECO:0000256" key="1">
    <source>
        <dbReference type="SAM" id="SignalP"/>
    </source>
</evidence>
<reference evidence="2" key="1">
    <citation type="submission" date="2025-08" db="UniProtKB">
        <authorList>
            <consortium name="Ensembl"/>
        </authorList>
    </citation>
    <scope>IDENTIFICATION</scope>
</reference>
<dbReference type="AlphaFoldDB" id="A0A667H3A0"/>
<proteinExistence type="predicted"/>
<organism evidence="2 3">
    <name type="scientific">Lynx canadensis</name>
    <name type="common">Canada lynx</name>
    <name type="synonym">Felis canadensis</name>
    <dbReference type="NCBI Taxonomy" id="61383"/>
    <lineage>
        <taxon>Eukaryota</taxon>
        <taxon>Metazoa</taxon>
        <taxon>Chordata</taxon>
        <taxon>Craniata</taxon>
        <taxon>Vertebrata</taxon>
        <taxon>Euteleostomi</taxon>
        <taxon>Mammalia</taxon>
        <taxon>Eutheria</taxon>
        <taxon>Laurasiatheria</taxon>
        <taxon>Carnivora</taxon>
        <taxon>Feliformia</taxon>
        <taxon>Felidae</taxon>
        <taxon>Felinae</taxon>
        <taxon>Lynx</taxon>
    </lineage>
</organism>
<dbReference type="Ensembl" id="ENSLCNT00005015701.1">
    <property type="protein sequence ID" value="ENSLCNP00005014047.1"/>
    <property type="gene ID" value="ENSLCNG00005009202.1"/>
</dbReference>
<evidence type="ECO:0000313" key="2">
    <source>
        <dbReference type="Ensembl" id="ENSLCNP00005014047.1"/>
    </source>
</evidence>
<name>A0A667H3A0_LYNCA</name>
<accession>A0A667H3A0</accession>
<feature type="signal peptide" evidence="1">
    <location>
        <begin position="1"/>
        <end position="20"/>
    </location>
</feature>
<dbReference type="Proteomes" id="UP000472241">
    <property type="component" value="Unplaced"/>
</dbReference>
<gene>
    <name evidence="2" type="primary">CDHR4</name>
</gene>
<evidence type="ECO:0000313" key="3">
    <source>
        <dbReference type="Proteomes" id="UP000472241"/>
    </source>
</evidence>